<keyword evidence="1" id="KW-0175">Coiled coil</keyword>
<evidence type="ECO:0000313" key="3">
    <source>
        <dbReference type="EMBL" id="SET43433.1"/>
    </source>
</evidence>
<dbReference type="Proteomes" id="UP000199820">
    <property type="component" value="Unassembled WGS sequence"/>
</dbReference>
<evidence type="ECO:0000256" key="1">
    <source>
        <dbReference type="SAM" id="Coils"/>
    </source>
</evidence>
<dbReference type="Gene3D" id="3.40.50.300">
    <property type="entry name" value="P-loop containing nucleotide triphosphate hydrolases"/>
    <property type="match status" value="2"/>
</dbReference>
<dbReference type="PANTHER" id="PTHR42924">
    <property type="entry name" value="EXONUCLEASE"/>
    <property type="match status" value="1"/>
</dbReference>
<dbReference type="InterPro" id="IPR027417">
    <property type="entry name" value="P-loop_NTPase"/>
</dbReference>
<dbReference type="SUPFAM" id="SSF52540">
    <property type="entry name" value="P-loop containing nucleoside triphosphate hydrolases"/>
    <property type="match status" value="1"/>
</dbReference>
<evidence type="ECO:0000259" key="2">
    <source>
        <dbReference type="SMART" id="SM00481"/>
    </source>
</evidence>
<dbReference type="NCBIfam" id="NF045780">
    <property type="entry name" value="TrlF_fam_ATP"/>
    <property type="match status" value="1"/>
</dbReference>
<name>A0A1I0EED1_9FIRM</name>
<feature type="coiled-coil region" evidence="1">
    <location>
        <begin position="633"/>
        <end position="678"/>
    </location>
</feature>
<dbReference type="InterPro" id="IPR003141">
    <property type="entry name" value="Pol/His_phosphatase_N"/>
</dbReference>
<organism evidence="3 4">
    <name type="scientific">[Clostridium] aminophilum</name>
    <dbReference type="NCBI Taxonomy" id="1526"/>
    <lineage>
        <taxon>Bacteria</taxon>
        <taxon>Bacillati</taxon>
        <taxon>Bacillota</taxon>
        <taxon>Clostridia</taxon>
        <taxon>Lachnospirales</taxon>
        <taxon>Lachnospiraceae</taxon>
    </lineage>
</organism>
<dbReference type="GO" id="GO:0004534">
    <property type="term" value="F:5'-3' RNA exonuclease activity"/>
    <property type="evidence" value="ECO:0007669"/>
    <property type="project" value="TreeGrafter"/>
</dbReference>
<dbReference type="RefSeq" id="WP_074649369.1">
    <property type="nucleotide sequence ID" value="NZ_FOIL01000018.1"/>
</dbReference>
<dbReference type="InterPro" id="IPR003959">
    <property type="entry name" value="ATPase_AAA_core"/>
</dbReference>
<reference evidence="3 4" key="1">
    <citation type="submission" date="2016-10" db="EMBL/GenBank/DDBJ databases">
        <authorList>
            <person name="de Groot N.N."/>
        </authorList>
    </citation>
    <scope>NUCLEOTIDE SEQUENCE [LARGE SCALE GENOMIC DNA]</scope>
    <source>
        <strain evidence="3 4">KH1P1</strain>
    </source>
</reference>
<dbReference type="OrthoDB" id="9791620at2"/>
<proteinExistence type="predicted"/>
<dbReference type="EMBL" id="FOIL01000018">
    <property type="protein sequence ID" value="SET43433.1"/>
    <property type="molecule type" value="Genomic_DNA"/>
</dbReference>
<protein>
    <submittedName>
        <fullName evidence="3">PHP domain-containing protein</fullName>
    </submittedName>
</protein>
<dbReference type="GO" id="GO:0035312">
    <property type="term" value="F:5'-3' DNA exonuclease activity"/>
    <property type="evidence" value="ECO:0007669"/>
    <property type="project" value="TreeGrafter"/>
</dbReference>
<dbReference type="SMART" id="SM00481">
    <property type="entry name" value="POLIIIAc"/>
    <property type="match status" value="1"/>
</dbReference>
<dbReference type="SUPFAM" id="SSF89550">
    <property type="entry name" value="PHP domain-like"/>
    <property type="match status" value="1"/>
</dbReference>
<dbReference type="GO" id="GO:0016887">
    <property type="term" value="F:ATP hydrolysis activity"/>
    <property type="evidence" value="ECO:0007669"/>
    <property type="project" value="InterPro"/>
</dbReference>
<dbReference type="Pfam" id="PF13304">
    <property type="entry name" value="AAA_21"/>
    <property type="match status" value="1"/>
</dbReference>
<dbReference type="PANTHER" id="PTHR42924:SF3">
    <property type="entry name" value="POLYMERASE_HISTIDINOL PHOSPHATASE N-TERMINAL DOMAIN-CONTAINING PROTEIN"/>
    <property type="match status" value="1"/>
</dbReference>
<gene>
    <name evidence="3" type="ORF">SAMN04487771_101816</name>
</gene>
<feature type="domain" description="Polymerase/histidinol phosphatase N-terminal" evidence="2">
    <location>
        <begin position="11"/>
        <end position="79"/>
    </location>
</feature>
<dbReference type="InterPro" id="IPR054787">
    <property type="entry name" value="TrlF_ATPase"/>
</dbReference>
<dbReference type="AlphaFoldDB" id="A0A1I0EED1"/>
<evidence type="ECO:0000313" key="4">
    <source>
        <dbReference type="Proteomes" id="UP000199820"/>
    </source>
</evidence>
<dbReference type="GO" id="GO:0005524">
    <property type="term" value="F:ATP binding"/>
    <property type="evidence" value="ECO:0007669"/>
    <property type="project" value="InterPro"/>
</dbReference>
<dbReference type="Gene3D" id="3.20.20.140">
    <property type="entry name" value="Metal-dependent hydrolases"/>
    <property type="match status" value="1"/>
</dbReference>
<sequence>MEYVGTRWYKCDFHIHTMSSECYAEKNTYEEWMEEVYKKGLNCIAVTDHNDYRAIDTVREIGQKKGITVFPGVEVTCDTSKIHMLILFDVDKTQENVRDFLNRLDIDSGLIGKSIGTSQSVFDVCKLAKEKGALVIAAHIDEPASISEMAPQQLQKLLNEDYVDAVQVVNSMEWEAYAITKDKQKLFDTFKKKYGPSVDEKTIETWRKTYEKVLKARIPMIAASDNPSEAGSTRHGLWGIGRRFTWIKMDKNPSLESVRQAFLSTDVRVCIDTDSDTIPERIPELWIKSLTITDTTINPQNRAISLDFNPQLNCVIGGRGSGKSSVVRTLTGGLQLADRSTETIQAEQDNYYKRVKTDSKTGESLGILKDKSQIVIEMVRNNGLYKVVVSNIKSSKDQVRRIYRYNDEEQDWIEIEDNFLEFMKAQVYTQKEIFEIAKDSEALLKIIDQEIEETATLKAKCVKAFDEVIRKKKEIHEYELLCSGEEMLKTEIRDLDDQITLFKKSGISDQIEAVQNFSNEEAEINRIKLLLSEYETKLTNAVNSVPSLELKIEMDKCSKELAGVYDVISQKVGDELNKVFLAIAEIKNIQESIDVFLTDSEWIKKKNDTQVAFDKVKSDLEEKNIEVTKLGELMNLKTEKEQQLLQIGEVKKKLKTANGELRRLVKQYEQQLIVLRNAREGFVSNVLGDDDNVQIKFIPAANRESFEKEIKELIGKDGVRVNEDIQKLEEIVFGKKGIDEYRNIIRQIRTDQELKESFSATFKKAIRELDTDKFYRLEELIPNDELVVSYKPEGGKKYVPLSTASAGQKTTAILTFILAYGNVPLILDQPEDDLDNKLVYELVVKRLKIAKRNRQIIVITHNANIPVNGDAEYITSMDSDSVSVKKKYEGTLDQAEIRSEICDVMEGSEFAFSMRAHKYHLQVAKE</sequence>
<dbReference type="InterPro" id="IPR016195">
    <property type="entry name" value="Pol/histidinol_Pase-like"/>
</dbReference>
<accession>A0A1I0EED1</accession>
<keyword evidence="4" id="KW-1185">Reference proteome</keyword>
<dbReference type="InterPro" id="IPR052018">
    <property type="entry name" value="PHP_domain"/>
</dbReference>